<organism evidence="2 3">
    <name type="scientific">Rhodanobacter glycinis</name>
    <dbReference type="NCBI Taxonomy" id="582702"/>
    <lineage>
        <taxon>Bacteria</taxon>
        <taxon>Pseudomonadati</taxon>
        <taxon>Pseudomonadota</taxon>
        <taxon>Gammaproteobacteria</taxon>
        <taxon>Lysobacterales</taxon>
        <taxon>Rhodanobacteraceae</taxon>
        <taxon>Rhodanobacter</taxon>
    </lineage>
</organism>
<dbReference type="Proteomes" id="UP000319486">
    <property type="component" value="Unassembled WGS sequence"/>
</dbReference>
<gene>
    <name evidence="2" type="ORF">EAH88_09555</name>
</gene>
<protein>
    <submittedName>
        <fullName evidence="2">Uncharacterized protein</fullName>
    </submittedName>
</protein>
<feature type="transmembrane region" description="Helical" evidence="1">
    <location>
        <begin position="7"/>
        <end position="30"/>
    </location>
</feature>
<keyword evidence="1" id="KW-0812">Transmembrane</keyword>
<proteinExistence type="predicted"/>
<feature type="transmembrane region" description="Helical" evidence="1">
    <location>
        <begin position="36"/>
        <end position="56"/>
    </location>
</feature>
<sequence length="61" mass="7255">MKKVLKAILFHEFLMLLMGVGLTAIIVVIYREYEQASRIFLFWFAVLQIIVVLRVMQARKR</sequence>
<dbReference type="AlphaFoldDB" id="A0A502C6Q3"/>
<name>A0A502C6Q3_9GAMM</name>
<keyword evidence="1" id="KW-0472">Membrane</keyword>
<keyword evidence="3" id="KW-1185">Reference proteome</keyword>
<accession>A0A502C6Q3</accession>
<keyword evidence="1" id="KW-1133">Transmembrane helix</keyword>
<evidence type="ECO:0000313" key="2">
    <source>
        <dbReference type="EMBL" id="TPG08493.1"/>
    </source>
</evidence>
<dbReference type="EMBL" id="RCZO01000005">
    <property type="protein sequence ID" value="TPG08493.1"/>
    <property type="molecule type" value="Genomic_DNA"/>
</dbReference>
<reference evidence="2 3" key="1">
    <citation type="journal article" date="2019" name="Environ. Microbiol.">
        <title>Species interactions and distinct microbial communities in high Arctic permafrost affected cryosols are associated with the CH4 and CO2 gas fluxes.</title>
        <authorList>
            <person name="Altshuler I."/>
            <person name="Hamel J."/>
            <person name="Turney S."/>
            <person name="Magnuson E."/>
            <person name="Levesque R."/>
            <person name="Greer C."/>
            <person name="Whyte L.G."/>
        </authorList>
    </citation>
    <scope>NUCLEOTIDE SEQUENCE [LARGE SCALE GENOMIC DNA]</scope>
    <source>
        <strain evidence="2 3">S13Y</strain>
    </source>
</reference>
<evidence type="ECO:0000256" key="1">
    <source>
        <dbReference type="SAM" id="Phobius"/>
    </source>
</evidence>
<evidence type="ECO:0000313" key="3">
    <source>
        <dbReference type="Proteomes" id="UP000319486"/>
    </source>
</evidence>
<dbReference type="RefSeq" id="WP_140651997.1">
    <property type="nucleotide sequence ID" value="NZ_RCZO01000005.1"/>
</dbReference>
<comment type="caution">
    <text evidence="2">The sequence shown here is derived from an EMBL/GenBank/DDBJ whole genome shotgun (WGS) entry which is preliminary data.</text>
</comment>